<evidence type="ECO:0000256" key="1">
    <source>
        <dbReference type="SAM" id="Phobius"/>
    </source>
</evidence>
<protein>
    <submittedName>
        <fullName evidence="2">Uncharacterized protein</fullName>
    </submittedName>
</protein>
<keyword evidence="1" id="KW-0472">Membrane</keyword>
<organism evidence="2 3">
    <name type="scientific">Rhodococcus baikonurensis</name>
    <dbReference type="NCBI Taxonomy" id="172041"/>
    <lineage>
        <taxon>Bacteria</taxon>
        <taxon>Bacillati</taxon>
        <taxon>Actinomycetota</taxon>
        <taxon>Actinomycetes</taxon>
        <taxon>Mycobacteriales</taxon>
        <taxon>Nocardiaceae</taxon>
        <taxon>Rhodococcus</taxon>
        <taxon>Rhodococcus erythropolis group</taxon>
    </lineage>
</organism>
<dbReference type="RefSeq" id="WP_378376393.1">
    <property type="nucleotide sequence ID" value="NZ_JBHMAS010000080.1"/>
</dbReference>
<accession>A0ABV5XMW5</accession>
<evidence type="ECO:0000313" key="2">
    <source>
        <dbReference type="EMBL" id="MFB9783833.1"/>
    </source>
</evidence>
<reference evidence="2 3" key="1">
    <citation type="submission" date="2024-09" db="EMBL/GenBank/DDBJ databases">
        <authorList>
            <person name="Sun Q."/>
            <person name="Mori K."/>
        </authorList>
    </citation>
    <scope>NUCLEOTIDE SEQUENCE [LARGE SCALE GENOMIC DNA]</scope>
    <source>
        <strain evidence="2 3">JCM 11411</strain>
    </source>
</reference>
<proteinExistence type="predicted"/>
<feature type="transmembrane region" description="Helical" evidence="1">
    <location>
        <begin position="36"/>
        <end position="55"/>
    </location>
</feature>
<dbReference type="EMBL" id="JBHMAS010000080">
    <property type="protein sequence ID" value="MFB9783833.1"/>
    <property type="molecule type" value="Genomic_DNA"/>
</dbReference>
<comment type="caution">
    <text evidence="2">The sequence shown here is derived from an EMBL/GenBank/DDBJ whole genome shotgun (WGS) entry which is preliminary data.</text>
</comment>
<dbReference type="Proteomes" id="UP001589587">
    <property type="component" value="Unassembled WGS sequence"/>
</dbReference>
<evidence type="ECO:0000313" key="3">
    <source>
        <dbReference type="Proteomes" id="UP001589587"/>
    </source>
</evidence>
<gene>
    <name evidence="2" type="ORF">ACFFQ6_29470</name>
</gene>
<name>A0ABV5XMW5_9NOCA</name>
<keyword evidence="1" id="KW-1133">Transmembrane helix</keyword>
<keyword evidence="3" id="KW-1185">Reference proteome</keyword>
<sequence>MAKTNSIDGTVRPNSAQHSAIGFVGVMIVTQVRSELLPDVVVMILIVVWVVLVCGTTQSAA</sequence>
<keyword evidence="1" id="KW-0812">Transmembrane</keyword>